<evidence type="ECO:0000313" key="3">
    <source>
        <dbReference type="Proteomes" id="UP001168640"/>
    </source>
</evidence>
<keyword evidence="3" id="KW-1185">Reference proteome</keyword>
<protein>
    <submittedName>
        <fullName evidence="2">TfoX/Sxy family protein</fullName>
    </submittedName>
</protein>
<gene>
    <name evidence="2" type="ORF">QVZ43_09290</name>
</gene>
<feature type="domain" description="TfoX N-terminal" evidence="1">
    <location>
        <begin position="17"/>
        <end position="102"/>
    </location>
</feature>
<accession>A0ABT8W0Z7</accession>
<dbReference type="RefSeq" id="WP_223795458.1">
    <property type="nucleotide sequence ID" value="NZ_JAUMIS010000002.1"/>
</dbReference>
<dbReference type="Pfam" id="PF04993">
    <property type="entry name" value="TfoX_N"/>
    <property type="match status" value="1"/>
</dbReference>
<proteinExistence type="predicted"/>
<dbReference type="EMBL" id="JAUMIS010000002">
    <property type="protein sequence ID" value="MDO3721918.1"/>
    <property type="molecule type" value="Genomic_DNA"/>
</dbReference>
<evidence type="ECO:0000313" key="2">
    <source>
        <dbReference type="EMBL" id="MDO3721918.1"/>
    </source>
</evidence>
<dbReference type="Gene3D" id="3.30.1460.30">
    <property type="entry name" value="YgaC/TfoX-N like chaperone"/>
    <property type="match status" value="1"/>
</dbReference>
<dbReference type="SUPFAM" id="SSF159894">
    <property type="entry name" value="YgaC/TfoX-N like"/>
    <property type="match status" value="1"/>
</dbReference>
<dbReference type="InterPro" id="IPR007076">
    <property type="entry name" value="TfoX_N"/>
</dbReference>
<sequence>MAYDEGLAERVRDMLNGKAELAEKKMFGGLCFMVSGHMCCGILGDTLMARVGPEQYKACLRKPYASEMDFTGRPMKGLLYVRAEGVAEDVDLSVWLDRCLDFVHSLPDKQR</sequence>
<reference evidence="2" key="1">
    <citation type="submission" date="2023-07" db="EMBL/GenBank/DDBJ databases">
        <title>Marinobacter sp. chi1 genome sequencing and assembly.</title>
        <authorList>
            <person name="Park S."/>
        </authorList>
    </citation>
    <scope>NUCLEOTIDE SEQUENCE</scope>
    <source>
        <strain evidence="2">Chi1</strain>
    </source>
</reference>
<evidence type="ECO:0000259" key="1">
    <source>
        <dbReference type="Pfam" id="PF04993"/>
    </source>
</evidence>
<organism evidence="2 3">
    <name type="scientific">Marinobacter suaedae</name>
    <dbReference type="NCBI Taxonomy" id="3057675"/>
    <lineage>
        <taxon>Bacteria</taxon>
        <taxon>Pseudomonadati</taxon>
        <taxon>Pseudomonadota</taxon>
        <taxon>Gammaproteobacteria</taxon>
        <taxon>Pseudomonadales</taxon>
        <taxon>Marinobacteraceae</taxon>
        <taxon>Marinobacter</taxon>
    </lineage>
</organism>
<dbReference type="Proteomes" id="UP001168640">
    <property type="component" value="Unassembled WGS sequence"/>
</dbReference>
<comment type="caution">
    <text evidence="2">The sequence shown here is derived from an EMBL/GenBank/DDBJ whole genome shotgun (WGS) entry which is preliminary data.</text>
</comment>
<name>A0ABT8W0Z7_9GAMM</name>